<keyword evidence="2" id="KW-1185">Reference proteome</keyword>
<evidence type="ECO:0000313" key="1">
    <source>
        <dbReference type="EMBL" id="THU79640.1"/>
    </source>
</evidence>
<protein>
    <submittedName>
        <fullName evidence="1">Uncharacterized protein</fullName>
    </submittedName>
</protein>
<dbReference type="AlphaFoldDB" id="A0A4S8KV06"/>
<dbReference type="Proteomes" id="UP000297245">
    <property type="component" value="Unassembled WGS sequence"/>
</dbReference>
<accession>A0A4S8KV06</accession>
<gene>
    <name evidence="1" type="ORF">K435DRAFT_875250</name>
</gene>
<dbReference type="EMBL" id="ML179998">
    <property type="protein sequence ID" value="THU79640.1"/>
    <property type="molecule type" value="Genomic_DNA"/>
</dbReference>
<organism evidence="1 2">
    <name type="scientific">Dendrothele bispora (strain CBS 962.96)</name>
    <dbReference type="NCBI Taxonomy" id="1314807"/>
    <lineage>
        <taxon>Eukaryota</taxon>
        <taxon>Fungi</taxon>
        <taxon>Dikarya</taxon>
        <taxon>Basidiomycota</taxon>
        <taxon>Agaricomycotina</taxon>
        <taxon>Agaricomycetes</taxon>
        <taxon>Agaricomycetidae</taxon>
        <taxon>Agaricales</taxon>
        <taxon>Agaricales incertae sedis</taxon>
        <taxon>Dendrothele</taxon>
    </lineage>
</organism>
<sequence>MHPAQQRQLQSLAPVLSQEQFVQLGPGDHEFVANTVPLQTGFDASDIKGVKVVCIGSNTRGRGEVRACNVGQQVWSFWSSGCHPPDSPFYRNLNVETSDSLEEARKRMGLEQGYHRRNRFVAKGVEYLCHAPLFQFYYADVDALREADNSPRFDFPNSVFAAAVLDLDLRIVFFDHTDYQNFSAHGRYDYSYLTPVSMILIPSAYLRHSNTFINKTKTHYIFTQYMTAGLFHCVDDGHRVR</sequence>
<proteinExistence type="predicted"/>
<name>A0A4S8KV06_DENBC</name>
<reference evidence="1 2" key="1">
    <citation type="journal article" date="2019" name="Nat. Ecol. Evol.">
        <title>Megaphylogeny resolves global patterns of mushroom evolution.</title>
        <authorList>
            <person name="Varga T."/>
            <person name="Krizsan K."/>
            <person name="Foldi C."/>
            <person name="Dima B."/>
            <person name="Sanchez-Garcia M."/>
            <person name="Sanchez-Ramirez S."/>
            <person name="Szollosi G.J."/>
            <person name="Szarkandi J.G."/>
            <person name="Papp V."/>
            <person name="Albert L."/>
            <person name="Andreopoulos W."/>
            <person name="Angelini C."/>
            <person name="Antonin V."/>
            <person name="Barry K.W."/>
            <person name="Bougher N.L."/>
            <person name="Buchanan P."/>
            <person name="Buyck B."/>
            <person name="Bense V."/>
            <person name="Catcheside P."/>
            <person name="Chovatia M."/>
            <person name="Cooper J."/>
            <person name="Damon W."/>
            <person name="Desjardin D."/>
            <person name="Finy P."/>
            <person name="Geml J."/>
            <person name="Haridas S."/>
            <person name="Hughes K."/>
            <person name="Justo A."/>
            <person name="Karasinski D."/>
            <person name="Kautmanova I."/>
            <person name="Kiss B."/>
            <person name="Kocsube S."/>
            <person name="Kotiranta H."/>
            <person name="LaButti K.M."/>
            <person name="Lechner B.E."/>
            <person name="Liimatainen K."/>
            <person name="Lipzen A."/>
            <person name="Lukacs Z."/>
            <person name="Mihaltcheva S."/>
            <person name="Morgado L.N."/>
            <person name="Niskanen T."/>
            <person name="Noordeloos M.E."/>
            <person name="Ohm R.A."/>
            <person name="Ortiz-Santana B."/>
            <person name="Ovrebo C."/>
            <person name="Racz N."/>
            <person name="Riley R."/>
            <person name="Savchenko A."/>
            <person name="Shiryaev A."/>
            <person name="Soop K."/>
            <person name="Spirin V."/>
            <person name="Szebenyi C."/>
            <person name="Tomsovsky M."/>
            <person name="Tulloss R.E."/>
            <person name="Uehling J."/>
            <person name="Grigoriev I.V."/>
            <person name="Vagvolgyi C."/>
            <person name="Papp T."/>
            <person name="Martin F.M."/>
            <person name="Miettinen O."/>
            <person name="Hibbett D.S."/>
            <person name="Nagy L.G."/>
        </authorList>
    </citation>
    <scope>NUCLEOTIDE SEQUENCE [LARGE SCALE GENOMIC DNA]</scope>
    <source>
        <strain evidence="1 2">CBS 962.96</strain>
    </source>
</reference>
<evidence type="ECO:0000313" key="2">
    <source>
        <dbReference type="Proteomes" id="UP000297245"/>
    </source>
</evidence>